<dbReference type="Proteomes" id="UP000018217">
    <property type="component" value="Unassembled WGS sequence"/>
</dbReference>
<name>V5ZDH4_9GAMM</name>
<dbReference type="STRING" id="1161919.EPIR_3753"/>
<evidence type="ECO:0000313" key="2">
    <source>
        <dbReference type="Proteomes" id="UP000018217"/>
    </source>
</evidence>
<reference evidence="1 2" key="1">
    <citation type="journal article" date="2013" name="Syst. Appl. Microbiol.">
        <title>Phylogenetic position and virulence apparatus of the pear flower necrosis pathogen Erwinia piriflorinigrans CFBP 5888T as assessed by comparative genomics.</title>
        <authorList>
            <person name="Smits T.H."/>
            <person name="Rezzonico F."/>
            <person name="Lopez M.M."/>
            <person name="Blom J."/>
            <person name="Goesmann A."/>
            <person name="Frey J.E."/>
            <person name="Duffy B."/>
        </authorList>
    </citation>
    <scope>NUCLEOTIDE SEQUENCE [LARGE SCALE GENOMIC DNA]</scope>
    <source>
        <strain evidence="2">CFBP5888</strain>
    </source>
</reference>
<dbReference type="AlphaFoldDB" id="V5ZDH4"/>
<gene>
    <name evidence="1" type="ORF">EPIR_3753</name>
</gene>
<sequence>MMHHAFYEVDKSKKPGGDGCHGFILLRFVVLARLKLNQFS</sequence>
<evidence type="ECO:0000313" key="1">
    <source>
        <dbReference type="EMBL" id="CCG89116.1"/>
    </source>
</evidence>
<protein>
    <submittedName>
        <fullName evidence="1">Uncharacterized protein</fullName>
    </submittedName>
</protein>
<proteinExistence type="predicted"/>
<comment type="caution">
    <text evidence="1">The sequence shown here is derived from an EMBL/GenBank/DDBJ whole genome shotgun (WGS) entry which is preliminary data.</text>
</comment>
<dbReference type="EMBL" id="CAHS01000023">
    <property type="protein sequence ID" value="CCG89116.1"/>
    <property type="molecule type" value="Genomic_DNA"/>
</dbReference>
<organism evidence="1 2">
    <name type="scientific">Erwinia piriflorinigrans CFBP 5888</name>
    <dbReference type="NCBI Taxonomy" id="1161919"/>
    <lineage>
        <taxon>Bacteria</taxon>
        <taxon>Pseudomonadati</taxon>
        <taxon>Pseudomonadota</taxon>
        <taxon>Gammaproteobacteria</taxon>
        <taxon>Enterobacterales</taxon>
        <taxon>Erwiniaceae</taxon>
        <taxon>Erwinia</taxon>
    </lineage>
</organism>
<keyword evidence="2" id="KW-1185">Reference proteome</keyword>
<accession>V5ZDH4</accession>